<dbReference type="Proteomes" id="UP000001343">
    <property type="component" value="Unassembled WGS sequence"/>
</dbReference>
<comment type="caution">
    <text evidence="1">The sequence shown here is derived from an EMBL/GenBank/DDBJ whole genome shotgun (WGS) entry which is preliminary data.</text>
</comment>
<evidence type="ECO:0000313" key="2">
    <source>
        <dbReference type="Proteomes" id="UP000001343"/>
    </source>
</evidence>
<gene>
    <name evidence="1" type="ORF">LEP1GSC125_1259</name>
</gene>
<organism evidence="1 2">
    <name type="scientific">Leptospira mayottensis 200901122</name>
    <dbReference type="NCBI Taxonomy" id="1193010"/>
    <lineage>
        <taxon>Bacteria</taxon>
        <taxon>Pseudomonadati</taxon>
        <taxon>Spirochaetota</taxon>
        <taxon>Spirochaetia</taxon>
        <taxon>Leptospirales</taxon>
        <taxon>Leptospiraceae</taxon>
        <taxon>Leptospira</taxon>
    </lineage>
</organism>
<sequence length="57" mass="6856">MVFNYYQIVPLEISNSDLDEYEKYLGKSLNDEDREAILKFTSFRRILAIRKKLKLNL</sequence>
<protein>
    <submittedName>
        <fullName evidence="1">Uncharacterized protein</fullName>
    </submittedName>
</protein>
<reference evidence="1 2" key="1">
    <citation type="journal article" date="2014" name="Int. J. Syst. Evol. Microbiol.">
        <title>Leptospira mayottensis sp. nov., a pathogenic species of the genus Leptospira isolated from humans.</title>
        <authorList>
            <person name="Bourhy P."/>
            <person name="Collet L."/>
            <person name="Brisse S."/>
            <person name="Picardeau M."/>
        </authorList>
    </citation>
    <scope>NUCLEOTIDE SEQUENCE [LARGE SCALE GENOMIC DNA]</scope>
    <source>
        <strain evidence="1 2">200901122</strain>
    </source>
</reference>
<evidence type="ECO:0000313" key="1">
    <source>
        <dbReference type="EMBL" id="EKR98283.1"/>
    </source>
</evidence>
<accession>A0AA87MK05</accession>
<name>A0AA87MK05_9LEPT</name>
<dbReference type="RefSeq" id="WP_002748940.1">
    <property type="nucleotide sequence ID" value="NZ_AKWM02000080.1"/>
</dbReference>
<dbReference type="NCBIfam" id="NF047688">
    <property type="entry name" value="LIMLP_19325_fam"/>
    <property type="match status" value="1"/>
</dbReference>
<dbReference type="AlphaFoldDB" id="A0AA87MK05"/>
<dbReference type="EMBL" id="AKWM02000080">
    <property type="protein sequence ID" value="EKR98283.1"/>
    <property type="molecule type" value="Genomic_DNA"/>
</dbReference>
<proteinExistence type="predicted"/>